<gene>
    <name evidence="2" type="ORF">RF11_08500</name>
</gene>
<keyword evidence="1" id="KW-1133">Transmembrane helix</keyword>
<evidence type="ECO:0000313" key="3">
    <source>
        <dbReference type="Proteomes" id="UP000031668"/>
    </source>
</evidence>
<keyword evidence="3" id="KW-1185">Reference proteome</keyword>
<reference evidence="2 3" key="1">
    <citation type="journal article" date="2014" name="Genome Biol. Evol.">
        <title>The genome of the myxosporean Thelohanellus kitauei shows adaptations to nutrient acquisition within its fish host.</title>
        <authorList>
            <person name="Yang Y."/>
            <person name="Xiong J."/>
            <person name="Zhou Z."/>
            <person name="Huo F."/>
            <person name="Miao W."/>
            <person name="Ran C."/>
            <person name="Liu Y."/>
            <person name="Zhang J."/>
            <person name="Feng J."/>
            <person name="Wang M."/>
            <person name="Wang M."/>
            <person name="Wang L."/>
            <person name="Yao B."/>
        </authorList>
    </citation>
    <scope>NUCLEOTIDE SEQUENCE [LARGE SCALE GENOMIC DNA]</scope>
    <source>
        <strain evidence="2">Wuqing</strain>
    </source>
</reference>
<organism evidence="2 3">
    <name type="scientific">Thelohanellus kitauei</name>
    <name type="common">Myxosporean</name>
    <dbReference type="NCBI Taxonomy" id="669202"/>
    <lineage>
        <taxon>Eukaryota</taxon>
        <taxon>Metazoa</taxon>
        <taxon>Cnidaria</taxon>
        <taxon>Myxozoa</taxon>
        <taxon>Myxosporea</taxon>
        <taxon>Bivalvulida</taxon>
        <taxon>Platysporina</taxon>
        <taxon>Myxobolidae</taxon>
        <taxon>Thelohanellus</taxon>
    </lineage>
</organism>
<keyword evidence="1" id="KW-0472">Membrane</keyword>
<protein>
    <submittedName>
        <fullName evidence="2">Uncharacterized protein</fullName>
    </submittedName>
</protein>
<name>A0A0C2MEI4_THEKT</name>
<evidence type="ECO:0000256" key="1">
    <source>
        <dbReference type="SAM" id="Phobius"/>
    </source>
</evidence>
<keyword evidence="1" id="KW-0812">Transmembrane</keyword>
<proteinExistence type="predicted"/>
<evidence type="ECO:0000313" key="2">
    <source>
        <dbReference type="EMBL" id="KII65541.1"/>
    </source>
</evidence>
<dbReference type="AlphaFoldDB" id="A0A0C2MEI4"/>
<comment type="caution">
    <text evidence="2">The sequence shown here is derived from an EMBL/GenBank/DDBJ whole genome shotgun (WGS) entry which is preliminary data.</text>
</comment>
<feature type="transmembrane region" description="Helical" evidence="1">
    <location>
        <begin position="6"/>
        <end position="22"/>
    </location>
</feature>
<sequence length="116" mass="13294">MLKLVNFILITVLVIYLLFAFSRTSPEPVRKRVYYDSGNIYDEPVNSGPSSNLSRSREKFTLNGVIPVQASSFLSTDTQINPINKGMKNDYYEIMTSDDIFIDDQEVYQLCDTCNF</sequence>
<dbReference type="EMBL" id="JWZT01003788">
    <property type="protein sequence ID" value="KII65541.1"/>
    <property type="molecule type" value="Genomic_DNA"/>
</dbReference>
<dbReference type="Proteomes" id="UP000031668">
    <property type="component" value="Unassembled WGS sequence"/>
</dbReference>
<accession>A0A0C2MEI4</accession>